<dbReference type="AlphaFoldDB" id="A0A6J5D418"/>
<organism evidence="2 3">
    <name type="scientific">Paraburkholderia solisilvae</name>
    <dbReference type="NCBI Taxonomy" id="624376"/>
    <lineage>
        <taxon>Bacteria</taxon>
        <taxon>Pseudomonadati</taxon>
        <taxon>Pseudomonadota</taxon>
        <taxon>Betaproteobacteria</taxon>
        <taxon>Burkholderiales</taxon>
        <taxon>Burkholderiaceae</taxon>
        <taxon>Paraburkholderia</taxon>
    </lineage>
</organism>
<dbReference type="Proteomes" id="UP000494329">
    <property type="component" value="Unassembled WGS sequence"/>
</dbReference>
<name>A0A6J5D418_9BURK</name>
<dbReference type="RefSeq" id="WP_175109309.1">
    <property type="nucleotide sequence ID" value="NZ_CADIKF010000003.1"/>
</dbReference>
<gene>
    <name evidence="2" type="ORF">LMG29739_00634</name>
</gene>
<evidence type="ECO:0000313" key="3">
    <source>
        <dbReference type="Proteomes" id="UP000494329"/>
    </source>
</evidence>
<dbReference type="EMBL" id="CADIKF010000003">
    <property type="protein sequence ID" value="CAB3748938.1"/>
    <property type="molecule type" value="Genomic_DNA"/>
</dbReference>
<keyword evidence="1" id="KW-1133">Transmembrane helix</keyword>
<keyword evidence="1" id="KW-0472">Membrane</keyword>
<reference evidence="2 3" key="1">
    <citation type="submission" date="2020-04" db="EMBL/GenBank/DDBJ databases">
        <authorList>
            <person name="De Canck E."/>
        </authorList>
    </citation>
    <scope>NUCLEOTIDE SEQUENCE [LARGE SCALE GENOMIC DNA]</scope>
    <source>
        <strain evidence="2 3">LMG 29739</strain>
    </source>
</reference>
<keyword evidence="3" id="KW-1185">Reference proteome</keyword>
<evidence type="ECO:0000313" key="2">
    <source>
        <dbReference type="EMBL" id="CAB3748938.1"/>
    </source>
</evidence>
<feature type="transmembrane region" description="Helical" evidence="1">
    <location>
        <begin position="51"/>
        <end position="79"/>
    </location>
</feature>
<sequence length="80" mass="8787">MDFSFALRFFTLMLTLICIALLHVAMPLVIRRDAQQHPLMASLTGRPRERWPAMLTGAGVALLLVSFALLAAAGCTLFAR</sequence>
<proteinExistence type="predicted"/>
<protein>
    <submittedName>
        <fullName evidence="2">Uncharacterized protein</fullName>
    </submittedName>
</protein>
<evidence type="ECO:0000256" key="1">
    <source>
        <dbReference type="SAM" id="Phobius"/>
    </source>
</evidence>
<feature type="transmembrane region" description="Helical" evidence="1">
    <location>
        <begin position="6"/>
        <end position="30"/>
    </location>
</feature>
<accession>A0A6J5D418</accession>
<keyword evidence="1" id="KW-0812">Transmembrane</keyword>